<evidence type="ECO:0000313" key="2">
    <source>
        <dbReference type="EMBL" id="KZT12956.1"/>
    </source>
</evidence>
<dbReference type="EMBL" id="KV427605">
    <property type="protein sequence ID" value="KZT12956.1"/>
    <property type="molecule type" value="Genomic_DNA"/>
</dbReference>
<evidence type="ECO:0000256" key="1">
    <source>
        <dbReference type="SAM" id="MobiDB-lite"/>
    </source>
</evidence>
<accession>A0A165IE86</accession>
<dbReference type="RefSeq" id="XP_040770466.1">
    <property type="nucleotide sequence ID" value="XM_040906043.1"/>
</dbReference>
<feature type="compositionally biased region" description="Polar residues" evidence="1">
    <location>
        <begin position="24"/>
        <end position="33"/>
    </location>
</feature>
<dbReference type="AlphaFoldDB" id="A0A165IE86"/>
<dbReference type="Proteomes" id="UP000076871">
    <property type="component" value="Unassembled WGS sequence"/>
</dbReference>
<dbReference type="InParanoid" id="A0A165IE86"/>
<protein>
    <submittedName>
        <fullName evidence="2">Uncharacterized protein</fullName>
    </submittedName>
</protein>
<name>A0A165IE86_9APHY</name>
<reference evidence="2 3" key="1">
    <citation type="journal article" date="2016" name="Mol. Biol. Evol.">
        <title>Comparative Genomics of Early-Diverging Mushroom-Forming Fungi Provides Insights into the Origins of Lignocellulose Decay Capabilities.</title>
        <authorList>
            <person name="Nagy L.G."/>
            <person name="Riley R."/>
            <person name="Tritt A."/>
            <person name="Adam C."/>
            <person name="Daum C."/>
            <person name="Floudas D."/>
            <person name="Sun H."/>
            <person name="Yadav J.S."/>
            <person name="Pangilinan J."/>
            <person name="Larsson K.H."/>
            <person name="Matsuura K."/>
            <person name="Barry K."/>
            <person name="Labutti K."/>
            <person name="Kuo R."/>
            <person name="Ohm R.A."/>
            <person name="Bhattacharya S.S."/>
            <person name="Shirouzu T."/>
            <person name="Yoshinaga Y."/>
            <person name="Martin F.M."/>
            <person name="Grigoriev I.V."/>
            <person name="Hibbett D.S."/>
        </authorList>
    </citation>
    <scope>NUCLEOTIDE SEQUENCE [LARGE SCALE GENOMIC DNA]</scope>
    <source>
        <strain evidence="2 3">93-53</strain>
    </source>
</reference>
<keyword evidence="3" id="KW-1185">Reference proteome</keyword>
<dbReference type="OrthoDB" id="5597211at2759"/>
<feature type="region of interest" description="Disordered" evidence="1">
    <location>
        <begin position="17"/>
        <end position="37"/>
    </location>
</feature>
<proteinExistence type="predicted"/>
<dbReference type="GeneID" id="63823072"/>
<evidence type="ECO:0000313" key="3">
    <source>
        <dbReference type="Proteomes" id="UP000076871"/>
    </source>
</evidence>
<sequence length="164" mass="18614">MHPAALHTPLRRLLSSRRLAPTNARASSSQAGTSVPREKMRALVSLYHESSKFITPEKLSEVIDYEFATAPLTRNLIKSDEDSYWTLDDRVNARRQRSKIGDTSTVLAEADEGEQWSSTRTAREHMVRRALYGTEQGQDPGLEVLEEEGDRIREMLKKDKESKA</sequence>
<gene>
    <name evidence="2" type="ORF">LAESUDRAFT_689970</name>
</gene>
<organism evidence="2 3">
    <name type="scientific">Laetiporus sulphureus 93-53</name>
    <dbReference type="NCBI Taxonomy" id="1314785"/>
    <lineage>
        <taxon>Eukaryota</taxon>
        <taxon>Fungi</taxon>
        <taxon>Dikarya</taxon>
        <taxon>Basidiomycota</taxon>
        <taxon>Agaricomycotina</taxon>
        <taxon>Agaricomycetes</taxon>
        <taxon>Polyporales</taxon>
        <taxon>Laetiporus</taxon>
    </lineage>
</organism>